<dbReference type="PROSITE" id="PS51366">
    <property type="entry name" value="MI"/>
    <property type="match status" value="2"/>
</dbReference>
<evidence type="ECO:0000256" key="3">
    <source>
        <dbReference type="ARBA" id="ARBA00022917"/>
    </source>
</evidence>
<feature type="compositionally biased region" description="Gly residues" evidence="4">
    <location>
        <begin position="621"/>
        <end position="631"/>
    </location>
</feature>
<dbReference type="Pfam" id="PF02847">
    <property type="entry name" value="MA3"/>
    <property type="match status" value="2"/>
</dbReference>
<protein>
    <recommendedName>
        <fullName evidence="5">MI domain-containing protein</fullName>
    </recommendedName>
</protein>
<dbReference type="Proteomes" id="UP001160483">
    <property type="component" value="Unassembled WGS sequence"/>
</dbReference>
<feature type="region of interest" description="Disordered" evidence="4">
    <location>
        <begin position="604"/>
        <end position="698"/>
    </location>
</feature>
<gene>
    <name evidence="6" type="ORF">PBS003_LOCUS1881</name>
</gene>
<feature type="compositionally biased region" description="Basic and acidic residues" evidence="4">
    <location>
        <begin position="89"/>
        <end position="120"/>
    </location>
</feature>
<dbReference type="PANTHER" id="PTHR23253">
    <property type="entry name" value="EUKARYOTIC TRANSLATION INITIATION FACTOR 4 GAMMA"/>
    <property type="match status" value="1"/>
</dbReference>
<evidence type="ECO:0000256" key="2">
    <source>
        <dbReference type="ARBA" id="ARBA00022540"/>
    </source>
</evidence>
<feature type="compositionally biased region" description="Polar residues" evidence="4">
    <location>
        <begin position="268"/>
        <end position="280"/>
    </location>
</feature>
<feature type="compositionally biased region" description="Basic and acidic residues" evidence="4">
    <location>
        <begin position="223"/>
        <end position="241"/>
    </location>
</feature>
<feature type="compositionally biased region" description="Basic and acidic residues" evidence="4">
    <location>
        <begin position="157"/>
        <end position="200"/>
    </location>
</feature>
<evidence type="ECO:0000259" key="5">
    <source>
        <dbReference type="PROSITE" id="PS51366"/>
    </source>
</evidence>
<comment type="similarity">
    <text evidence="1">Belongs to the eukaryotic initiation factor 4G family.</text>
</comment>
<feature type="region of interest" description="Disordered" evidence="4">
    <location>
        <begin position="419"/>
        <end position="457"/>
    </location>
</feature>
<feature type="region of interest" description="Disordered" evidence="4">
    <location>
        <begin position="1"/>
        <end position="28"/>
    </location>
</feature>
<feature type="compositionally biased region" description="Basic and acidic residues" evidence="4">
    <location>
        <begin position="611"/>
        <end position="620"/>
    </location>
</feature>
<evidence type="ECO:0000256" key="4">
    <source>
        <dbReference type="SAM" id="MobiDB-lite"/>
    </source>
</evidence>
<sequence>MDEKPSVDVNCRGGSRHGGLGRKRNSSKVMYRPVKTAVIDLTRDVDEKSSRLVQVIDDSSEKETEICTPFESSLRSSLKETVPVPSAKRNERFVRMENDKPVFSTKERNSKELPKKEMHMQTKGTRQVILLSSPSPQKGIEPTKGFVSSLTQSIDNKGGDGKVKKEEVGSRDKGSSLRRSDSRESLERSNSRELREEKGLRNRSISRTKLTRKNSNDSISSQRSDRSDKSYRNERYHEEYRSNLNDGTKIMHKLSIGSPRQVPFKSSLKGSLSATNSSQDIRIRKEGLSSGIMGRSFGRPPQELTLRRSSLDGGASSLRRVNSGFPVEAPAGGGNSQDPRPTNLQRLPSISGGVKRNDHVGELISPKPQKTIHVIPDTIVKEPAVPVVGELERKRRADILRERMELRMVGRGSSLAQLMKAPLCRKDSMDKDVRRSPPGERNESEGAPSSVDAGRDARTQEYYAKLDKENAEREASRLAVPFKSSLKLSMEHDLPKTQSSTVASIDAVPLRKLRSPLEDSTGTRTVRMSRSSLPAATVPSRSIMPRAKKLQYSLAELRRLMVFALPKPADLPEMKVVEVIAIGNPRSVAKQSFERLGVGYGMGKSIGGSIRKGDGSDARGGRGPRSQGGRGARNQGGLRDNLRDRQGRGGRGGRGGGRGGRGGGGGGRGDYGRPPPPPLYDGPIEPLTLSANRWKPTKEKETSALEKALNYIKSLLNKLTREKFAKLTNELCAVEIDSFVLLSSIVATIMDKALEEPSFADVYSDLCKEFHTRTIKKAWSFLSVLSDEKGSFFWTAIDKTTFTPFVGPFDSPSCCLDDIEAPVSATSSTCDSASVTSVQFRRHGDYLVAVGEKEPGVFYYSRRTISEIGDDEPFGGPFESAELARHAAASQTTFLRLLVNRCQGEFEKTNKHIGDEQEKQDEEEVDPRRREILAMRAKAKMLGNIRFIGELYKVDLIKQSGVQGCIFYLLGLELMPGLDGQEGQAQAIRFPDEADLEALCKMLATAGKKFDQPKTKTIMKIIILRMVELSDDLNLPSRARFLIKDVLETRDHMWEPRRKELQQKTLEEVRREAQKLQQQGKNAQHDDVQRRRHKTRVSSAQLAKQSSNLIVARKVDPDEPEGPEAKELSAAQMSTRVKSIIQEYISIMDLDEAITCVQELPVGPYHIELVEQAINTALEGKTTEREHAVELLVRLYERGALDANSIQTALMNVMEFLEDMKIDLPLIHQYSALIFGRLISVGCFGFSWILSEALAHCVECKLTSLVFPEVLSVLEMESDERTVIRMLTDEEVTPESVLPAAMRASKADVTAYLREYGIENFFGGGDSDEEGEFDPEVAGRMRSTLEEYLCVKDFNEVVQCIEEFDTIPDRWLHFVQIMLMFSLEAKQSVRKDVSDLLIQLFVEEKIISEDIEAAVKIILDDYNDLRVDIPQLAINLSELWTPLFAKQALSMHWLIEASSHLVASGRAADIVDALLFTFNLHLGQEALVTWWKMQSDVNAIWTQVSPLDERLAKWKKLLE</sequence>
<feature type="compositionally biased region" description="Basic and acidic residues" evidence="4">
    <location>
        <begin position="424"/>
        <end position="444"/>
    </location>
</feature>
<feature type="compositionally biased region" description="Polar residues" evidence="4">
    <location>
        <begin position="146"/>
        <end position="155"/>
    </location>
</feature>
<name>A0AAU9KPZ6_9STRA</name>
<dbReference type="Pfam" id="PF02854">
    <property type="entry name" value="MIF4G"/>
    <property type="match status" value="2"/>
</dbReference>
<dbReference type="GO" id="GO:0016281">
    <property type="term" value="C:eukaryotic translation initiation factor 4F complex"/>
    <property type="evidence" value="ECO:0007669"/>
    <property type="project" value="TreeGrafter"/>
</dbReference>
<dbReference type="SMART" id="SM00544">
    <property type="entry name" value="MA3"/>
    <property type="match status" value="2"/>
</dbReference>
<dbReference type="SUPFAM" id="SSF48371">
    <property type="entry name" value="ARM repeat"/>
    <property type="match status" value="4"/>
</dbReference>
<feature type="region of interest" description="Disordered" evidence="4">
    <location>
        <begin position="1071"/>
        <end position="1100"/>
    </location>
</feature>
<dbReference type="InterPro" id="IPR003890">
    <property type="entry name" value="MIF4G-like_typ-3"/>
</dbReference>
<feature type="region of interest" description="Disordered" evidence="4">
    <location>
        <begin position="312"/>
        <end position="363"/>
    </location>
</feature>
<dbReference type="GO" id="GO:0003743">
    <property type="term" value="F:translation initiation factor activity"/>
    <property type="evidence" value="ECO:0007669"/>
    <property type="project" value="UniProtKB-KW"/>
</dbReference>
<feature type="compositionally biased region" description="Polar residues" evidence="4">
    <location>
        <begin position="122"/>
        <end position="136"/>
    </location>
</feature>
<dbReference type="GO" id="GO:0003729">
    <property type="term" value="F:mRNA binding"/>
    <property type="evidence" value="ECO:0007669"/>
    <property type="project" value="TreeGrafter"/>
</dbReference>
<evidence type="ECO:0000313" key="6">
    <source>
        <dbReference type="EMBL" id="CAH0475045.1"/>
    </source>
</evidence>
<reference evidence="6" key="1">
    <citation type="submission" date="2021-11" db="EMBL/GenBank/DDBJ databases">
        <authorList>
            <person name="Islam A."/>
            <person name="Islam S."/>
            <person name="Flora M.S."/>
            <person name="Rahman M."/>
            <person name="Ziaur R.M."/>
            <person name="Epstein J.H."/>
            <person name="Hassan M."/>
            <person name="Klassen M."/>
            <person name="Woodard K."/>
            <person name="Webb A."/>
            <person name="Webby R.J."/>
            <person name="El Zowalaty M.E."/>
        </authorList>
    </citation>
    <scope>NUCLEOTIDE SEQUENCE</scope>
    <source>
        <strain evidence="6">Pbs3</strain>
    </source>
</reference>
<keyword evidence="2" id="KW-0396">Initiation factor</keyword>
<organism evidence="6 7">
    <name type="scientific">Peronospora belbahrii</name>
    <dbReference type="NCBI Taxonomy" id="622444"/>
    <lineage>
        <taxon>Eukaryota</taxon>
        <taxon>Sar</taxon>
        <taxon>Stramenopiles</taxon>
        <taxon>Oomycota</taxon>
        <taxon>Peronosporomycetes</taxon>
        <taxon>Peronosporales</taxon>
        <taxon>Peronosporaceae</taxon>
        <taxon>Peronospora</taxon>
    </lineage>
</organism>
<dbReference type="SMART" id="SM00543">
    <property type="entry name" value="MIF4G"/>
    <property type="match status" value="1"/>
</dbReference>
<dbReference type="InterPro" id="IPR003891">
    <property type="entry name" value="Initiation_fac_eIF4g_MI"/>
</dbReference>
<feature type="domain" description="MI" evidence="5">
    <location>
        <begin position="1132"/>
        <end position="1254"/>
    </location>
</feature>
<keyword evidence="3" id="KW-0648">Protein biosynthesis</keyword>
<proteinExistence type="inferred from homology"/>
<feature type="compositionally biased region" description="Gly residues" evidence="4">
    <location>
        <begin position="649"/>
        <end position="669"/>
    </location>
</feature>
<feature type="compositionally biased region" description="Polar residues" evidence="4">
    <location>
        <begin position="336"/>
        <end position="348"/>
    </location>
</feature>
<dbReference type="EMBL" id="CAKKTJ010000119">
    <property type="protein sequence ID" value="CAH0475045.1"/>
    <property type="molecule type" value="Genomic_DNA"/>
</dbReference>
<evidence type="ECO:0000256" key="1">
    <source>
        <dbReference type="ARBA" id="ARBA00005775"/>
    </source>
</evidence>
<accession>A0AAU9KPZ6</accession>
<dbReference type="PANTHER" id="PTHR23253:SF9">
    <property type="entry name" value="EUKARYOTIC TRANSLATION INITIATION FACTOR 4 GAMMA 2"/>
    <property type="match status" value="1"/>
</dbReference>
<comment type="caution">
    <text evidence="6">The sequence shown here is derived from an EMBL/GenBank/DDBJ whole genome shotgun (WGS) entry which is preliminary data.</text>
</comment>
<feature type="domain" description="MI" evidence="5">
    <location>
        <begin position="1336"/>
        <end position="1459"/>
    </location>
</feature>
<dbReference type="InterPro" id="IPR016024">
    <property type="entry name" value="ARM-type_fold"/>
</dbReference>
<feature type="region of interest" description="Disordered" evidence="4">
    <location>
        <begin position="89"/>
        <end position="280"/>
    </location>
</feature>
<evidence type="ECO:0000313" key="7">
    <source>
        <dbReference type="Proteomes" id="UP001160483"/>
    </source>
</evidence>
<dbReference type="Gene3D" id="1.25.40.180">
    <property type="match status" value="4"/>
</dbReference>